<dbReference type="PANTHER" id="PTHR42755:SF1">
    <property type="entry name" value="3-DEOXY-D-MANNO-OCTULOSONIC ACID TRANSFERASE, MITOCHONDRIAL-RELATED"/>
    <property type="match status" value="1"/>
</dbReference>
<organism evidence="7">
    <name type="scientific">Opuntia streptacantha</name>
    <name type="common">Prickly pear cactus</name>
    <name type="synonym">Opuntia cardona</name>
    <dbReference type="NCBI Taxonomy" id="393608"/>
    <lineage>
        <taxon>Eukaryota</taxon>
        <taxon>Viridiplantae</taxon>
        <taxon>Streptophyta</taxon>
        <taxon>Embryophyta</taxon>
        <taxon>Tracheophyta</taxon>
        <taxon>Spermatophyta</taxon>
        <taxon>Magnoliopsida</taxon>
        <taxon>eudicotyledons</taxon>
        <taxon>Gunneridae</taxon>
        <taxon>Pentapetalae</taxon>
        <taxon>Caryophyllales</taxon>
        <taxon>Cactineae</taxon>
        <taxon>Cactaceae</taxon>
        <taxon>Opuntioideae</taxon>
        <taxon>Opuntia</taxon>
    </lineage>
</organism>
<dbReference type="Gene3D" id="3.40.50.2000">
    <property type="entry name" value="Glycogen Phosphorylase B"/>
    <property type="match status" value="1"/>
</dbReference>
<dbReference type="GO" id="GO:0005886">
    <property type="term" value="C:plasma membrane"/>
    <property type="evidence" value="ECO:0007669"/>
    <property type="project" value="TreeGrafter"/>
</dbReference>
<dbReference type="PANTHER" id="PTHR42755">
    <property type="entry name" value="3-DEOXY-MANNO-OCTULOSONATE CYTIDYLYLTRANSFERASE"/>
    <property type="match status" value="1"/>
</dbReference>
<protein>
    <recommendedName>
        <fullName evidence="2">lipid IVA 3-deoxy-D-manno-octulosonic acid transferase</fullName>
        <ecNumber evidence="2">2.4.99.12</ecNumber>
    </recommendedName>
    <alternativeName>
        <fullName evidence="4">Lipid IV(A) 3-deoxy-D-manno-octulosonic acid transferase</fullName>
    </alternativeName>
</protein>
<dbReference type="EMBL" id="GISG01236637">
    <property type="protein sequence ID" value="MBA4667652.1"/>
    <property type="molecule type" value="Transcribed_RNA"/>
</dbReference>
<reference evidence="7" key="2">
    <citation type="submission" date="2020-07" db="EMBL/GenBank/DDBJ databases">
        <authorList>
            <person name="Vera ALvarez R."/>
            <person name="Arias-Moreno D.M."/>
            <person name="Jimenez-Jacinto V."/>
            <person name="Jimenez-Bremont J.F."/>
            <person name="Swaminathan K."/>
            <person name="Moose S.P."/>
            <person name="Guerrero-Gonzalez M.L."/>
            <person name="Marino-Ramirez L."/>
            <person name="Landsman D."/>
            <person name="Rodriguez-Kessler M."/>
            <person name="Delgado-Sanchez P."/>
        </authorList>
    </citation>
    <scope>NUCLEOTIDE SEQUENCE</scope>
    <source>
        <tissue evidence="7">Cladode</tissue>
    </source>
</reference>
<evidence type="ECO:0000256" key="5">
    <source>
        <dbReference type="ARBA" id="ARBA00049183"/>
    </source>
</evidence>
<evidence type="ECO:0000256" key="1">
    <source>
        <dbReference type="ARBA" id="ARBA00006380"/>
    </source>
</evidence>
<dbReference type="InterPro" id="IPR039901">
    <property type="entry name" value="Kdotransferase"/>
</dbReference>
<keyword evidence="3" id="KW-0808">Transferase</keyword>
<accession>A0A7C9EQ45</accession>
<dbReference type="FunFam" id="3.40.50.2000:FF:000032">
    <property type="entry name" value="3-deoxy-D-manno-octulosonic acid transferase"/>
    <property type="match status" value="1"/>
</dbReference>
<comment type="catalytic activity">
    <reaction evidence="5">
        <text>lipid IVA (E. coli) + CMP-3-deoxy-beta-D-manno-octulosonate = alpha-Kdo-(2-&gt;6)-lipid IVA (E. coli) + CMP + H(+)</text>
        <dbReference type="Rhea" id="RHEA:28066"/>
        <dbReference type="ChEBI" id="CHEBI:15378"/>
        <dbReference type="ChEBI" id="CHEBI:58603"/>
        <dbReference type="ChEBI" id="CHEBI:60364"/>
        <dbReference type="ChEBI" id="CHEBI:60377"/>
        <dbReference type="ChEBI" id="CHEBI:85987"/>
        <dbReference type="EC" id="2.4.99.12"/>
    </reaction>
</comment>
<evidence type="ECO:0000256" key="2">
    <source>
        <dbReference type="ARBA" id="ARBA00012621"/>
    </source>
</evidence>
<dbReference type="AlphaFoldDB" id="A0A7C9EQ45"/>
<dbReference type="InterPro" id="IPR038107">
    <property type="entry name" value="Glycos_transf_N_sf"/>
</dbReference>
<dbReference type="Pfam" id="PF04413">
    <property type="entry name" value="Glycos_transf_N"/>
    <property type="match status" value="1"/>
</dbReference>
<sequence>MAVSESKITLALINARMSVRSFQRWSMPAVLPLITLMLSKFSLIVPLSTTQAIHFQLLQVSPFIVSFSADLKYSVGECATSSAALKEVEDLRIQLKHRPAWMASSIHKGEDEVMLRVHRTLAQSFPNILTIIVPRHAWRGPELTLALKKRGLNIAVRSDGSKLTSATNIYVIDTLGELKLFYRLMPIAVIGGSFLPSLAGHNVSEAAAAACAVLTGPHVGHFVHMVSAMQQANPLSILQVCNIEVSGELELIEALRDLLSNQINLEARQSAAKQAFLELSSGTLAYVWEQLNLFVLGKDLFEVK</sequence>
<dbReference type="EC" id="2.4.99.12" evidence="2"/>
<dbReference type="InterPro" id="IPR007507">
    <property type="entry name" value="Glycos_transf_N"/>
</dbReference>
<feature type="domain" description="3-deoxy-D-manno-octulosonic-acid transferase N-terminal" evidence="6">
    <location>
        <begin position="2"/>
        <end position="74"/>
    </location>
</feature>
<dbReference type="GO" id="GO:0009245">
    <property type="term" value="P:lipid A biosynthetic process"/>
    <property type="evidence" value="ECO:0007669"/>
    <property type="project" value="TreeGrafter"/>
</dbReference>
<comment type="similarity">
    <text evidence="1">Belongs to the glycosyltransferase group 1 family. Glycosyltransferase 30 subfamily.</text>
</comment>
<evidence type="ECO:0000259" key="6">
    <source>
        <dbReference type="Pfam" id="PF04413"/>
    </source>
</evidence>
<evidence type="ECO:0000256" key="3">
    <source>
        <dbReference type="ARBA" id="ARBA00022679"/>
    </source>
</evidence>
<dbReference type="GO" id="GO:0043842">
    <property type="term" value="F:Kdo transferase activity"/>
    <property type="evidence" value="ECO:0007669"/>
    <property type="project" value="UniProtKB-EC"/>
</dbReference>
<evidence type="ECO:0000313" key="7">
    <source>
        <dbReference type="EMBL" id="MBA4667648.1"/>
    </source>
</evidence>
<evidence type="ECO:0000256" key="4">
    <source>
        <dbReference type="ARBA" id="ARBA00031445"/>
    </source>
</evidence>
<reference evidence="7" key="1">
    <citation type="journal article" date="2013" name="J. Plant Res.">
        <title>Effect of fungi and light on seed germination of three Opuntia species from semiarid lands of central Mexico.</title>
        <authorList>
            <person name="Delgado-Sanchez P."/>
            <person name="Jimenez-Bremont J.F."/>
            <person name="Guerrero-Gonzalez Mde L."/>
            <person name="Flores J."/>
        </authorList>
    </citation>
    <scope>NUCLEOTIDE SEQUENCE</scope>
    <source>
        <tissue evidence="7">Cladode</tissue>
    </source>
</reference>
<dbReference type="EMBL" id="GISG01236633">
    <property type="protein sequence ID" value="MBA4667648.1"/>
    <property type="molecule type" value="Transcribed_RNA"/>
</dbReference>
<proteinExistence type="inferred from homology"/>
<dbReference type="Gene3D" id="3.40.50.11720">
    <property type="entry name" value="3-Deoxy-D-manno-octulosonic-acid transferase, N-terminal domain"/>
    <property type="match status" value="1"/>
</dbReference>
<name>A0A7C9EQ45_OPUST</name>